<evidence type="ECO:0000313" key="7">
    <source>
        <dbReference type="EMBL" id="OMJ27870.1"/>
    </source>
</evidence>
<reference evidence="8" key="1">
    <citation type="submission" date="2017-01" db="EMBL/GenBank/DDBJ databases">
        <authorList>
            <person name="Wang Y."/>
            <person name="White M."/>
            <person name="Kvist S."/>
            <person name="Moncalvo J.-M."/>
        </authorList>
    </citation>
    <scope>NUCLEOTIDE SEQUENCE [LARGE SCALE GENOMIC DNA]</scope>
    <source>
        <strain evidence="8">ID-206-W2</strain>
    </source>
</reference>
<feature type="compositionally biased region" description="Basic residues" evidence="6">
    <location>
        <begin position="317"/>
        <end position="328"/>
    </location>
</feature>
<keyword evidence="4" id="KW-0508">mRNA splicing</keyword>
<evidence type="ECO:0000256" key="1">
    <source>
        <dbReference type="ARBA" id="ARBA00004123"/>
    </source>
</evidence>
<keyword evidence="5" id="KW-0539">Nucleus</keyword>
<evidence type="ECO:0000256" key="6">
    <source>
        <dbReference type="SAM" id="MobiDB-lite"/>
    </source>
</evidence>
<proteinExistence type="inferred from homology"/>
<dbReference type="Pfam" id="PF19252">
    <property type="entry name" value="HIND"/>
    <property type="match status" value="1"/>
</dbReference>
<sequence>MADEISLSIEETNKLRISLGLKPLSVGNDSKTDTALENFKKLKDEQESSKRKLDLKDRIEQSKIKRESIQKLDGKGIADIEPESVDDAFEWVKNSRQRQKDLTEKSNAKKKKLSKEDHYLNDAYTSENLKGLQVSHNINEIEQGEEEILILKDQTITELEELGDELQSEKLVEKNRLTRNAELKKHLKEHGTFGKGYDDLASGISYVDSNYLKLDDDTENETVFKLGEGGIVNSNEYSNPNDKIKELNKNKIEFSLNDIQQSKQADEYYTAQEVSNLFKKKKKKQQKVLDKVNSNKLPLDSNIEGYDDDMSIPSKSSKPKKSSKKSSSRKSASNPSYTSKARSVQLASGWEEDLQASNDAIKKNQIKEFYQNSSNLNFIDDDELQEAVSKTRRKKLEFNLNIESLNEINSSAIDGVENQQDIYGLVLSTTTEFASNVGKVDLLGSASKPSSAISQGNNIDLNSDLDDLPDNEEINEISREQTDLDDTSAINIEIDNVGEEFKIEEPNTGIEEEPLIGSGIASALNFLLNKGIVKPVSEEEKKLSQDQAQKQRWLLDSKKRELLRKKEQDHLKKLRKIDAESKRGVKKSKTGYSTSSATSERRLDSLGDADLQRLQDSERSEREYFREQEELMKNYKPVVKLEYTDEHGRILNEKQAFKHFAHQFHGVFPGKKKTDKILEKIKREKELEQLNSTEHAVQQGEIWDSNRKKQNSAHVVLNVGSKPGLNGNLIATKKN</sequence>
<dbReference type="EMBL" id="LSSM01000792">
    <property type="protein sequence ID" value="OMJ27870.1"/>
    <property type="molecule type" value="Genomic_DNA"/>
</dbReference>
<dbReference type="GO" id="GO:0046540">
    <property type="term" value="C:U4/U6 x U5 tri-snRNP complex"/>
    <property type="evidence" value="ECO:0007669"/>
    <property type="project" value="InterPro"/>
</dbReference>
<feature type="region of interest" description="Disordered" evidence="6">
    <location>
        <begin position="578"/>
        <end position="607"/>
    </location>
</feature>
<name>A0A1R1YLZ3_9FUNG</name>
<gene>
    <name evidence="7" type="ORF">AYI69_g2671</name>
</gene>
<feature type="region of interest" description="Disordered" evidence="6">
    <location>
        <begin position="96"/>
        <end position="117"/>
    </location>
</feature>
<feature type="region of interest" description="Disordered" evidence="6">
    <location>
        <begin position="298"/>
        <end position="341"/>
    </location>
</feature>
<dbReference type="Pfam" id="PF03343">
    <property type="entry name" value="SART-1"/>
    <property type="match status" value="1"/>
</dbReference>
<keyword evidence="8" id="KW-1185">Reference proteome</keyword>
<dbReference type="InterPro" id="IPR045347">
    <property type="entry name" value="HIND"/>
</dbReference>
<evidence type="ECO:0000256" key="4">
    <source>
        <dbReference type="ARBA" id="ARBA00023187"/>
    </source>
</evidence>
<dbReference type="GO" id="GO:0045292">
    <property type="term" value="P:mRNA cis splicing, via spliceosome"/>
    <property type="evidence" value="ECO:0007669"/>
    <property type="project" value="TreeGrafter"/>
</dbReference>
<evidence type="ECO:0000313" key="8">
    <source>
        <dbReference type="Proteomes" id="UP000187429"/>
    </source>
</evidence>
<dbReference type="AlphaFoldDB" id="A0A1R1YLZ3"/>
<keyword evidence="3" id="KW-0507">mRNA processing</keyword>
<comment type="caution">
    <text evidence="7">The sequence shown here is derived from an EMBL/GenBank/DDBJ whole genome shotgun (WGS) entry which is preliminary data.</text>
</comment>
<dbReference type="Proteomes" id="UP000187429">
    <property type="component" value="Unassembled WGS sequence"/>
</dbReference>
<evidence type="ECO:0000256" key="2">
    <source>
        <dbReference type="ARBA" id="ARBA00006076"/>
    </source>
</evidence>
<dbReference type="InterPro" id="IPR005011">
    <property type="entry name" value="SNU66/SART1"/>
</dbReference>
<evidence type="ECO:0000256" key="5">
    <source>
        <dbReference type="ARBA" id="ARBA00023242"/>
    </source>
</evidence>
<comment type="similarity">
    <text evidence="2">Belongs to the SNU66/SART1 family.</text>
</comment>
<comment type="subcellular location">
    <subcellularLocation>
        <location evidence="1">Nucleus</location>
    </subcellularLocation>
</comment>
<organism evidence="7 8">
    <name type="scientific">Smittium culicis</name>
    <dbReference type="NCBI Taxonomy" id="133412"/>
    <lineage>
        <taxon>Eukaryota</taxon>
        <taxon>Fungi</taxon>
        <taxon>Fungi incertae sedis</taxon>
        <taxon>Zoopagomycota</taxon>
        <taxon>Kickxellomycotina</taxon>
        <taxon>Harpellomycetes</taxon>
        <taxon>Harpellales</taxon>
        <taxon>Legeriomycetaceae</taxon>
        <taxon>Smittium</taxon>
    </lineage>
</organism>
<dbReference type="GO" id="GO:0000481">
    <property type="term" value="P:maturation of 5S rRNA"/>
    <property type="evidence" value="ECO:0007669"/>
    <property type="project" value="TreeGrafter"/>
</dbReference>
<protein>
    <submittedName>
        <fullName evidence="7">U4/U6.U5 tri-snRNP-associated protein 1</fullName>
    </submittedName>
</protein>
<feature type="compositionally biased region" description="Basic and acidic residues" evidence="6">
    <location>
        <begin position="98"/>
        <end position="107"/>
    </location>
</feature>
<dbReference type="PANTHER" id="PTHR14152">
    <property type="entry name" value="SQUAMOUS CELL CARCINOMA ANTIGEN RECOGNISED BY CYTOTOXIC T LYMPHOCYTES"/>
    <property type="match status" value="1"/>
</dbReference>
<accession>A0A1R1YLZ3</accession>
<dbReference type="OrthoDB" id="5583at2759"/>
<evidence type="ECO:0000256" key="3">
    <source>
        <dbReference type="ARBA" id="ARBA00022664"/>
    </source>
</evidence>
<dbReference type="PANTHER" id="PTHR14152:SF5">
    <property type="entry name" value="U4_U6.U5 TRI-SNRNP-ASSOCIATED PROTEIN 1"/>
    <property type="match status" value="1"/>
</dbReference>